<dbReference type="EMBL" id="CP030053">
    <property type="protein sequence ID" value="QAU47326.1"/>
    <property type="molecule type" value="Genomic_DNA"/>
</dbReference>
<name>A0AAE5X1Z0_9BRAD</name>
<reference evidence="1 3" key="1">
    <citation type="submission" date="2018-06" db="EMBL/GenBank/DDBJ databases">
        <title>Comparative genomics of rhizobia nodulating Arachis hypogaea in China.</title>
        <authorList>
            <person name="Li Y."/>
        </authorList>
    </citation>
    <scope>NUCLEOTIDE SEQUENCE [LARGE SCALE GENOMIC DNA]</scope>
    <source>
        <strain evidence="1 3">CCBAU 51670</strain>
    </source>
</reference>
<dbReference type="EMBL" id="RDQZ01000033">
    <property type="protein sequence ID" value="RXH08192.1"/>
    <property type="molecule type" value="Genomic_DNA"/>
</dbReference>
<sequence>MKKPRQAVVVTLSGKRKIEEVARDLKAIGLDEAQSLDAIGVVTGATDPDKIAKLRKVPGVQDVSLDHKVDIGPPDGRVS</sequence>
<proteinExistence type="predicted"/>
<organism evidence="1 3">
    <name type="scientific">Bradyrhizobium guangzhouense</name>
    <dbReference type="NCBI Taxonomy" id="1325095"/>
    <lineage>
        <taxon>Bacteria</taxon>
        <taxon>Pseudomonadati</taxon>
        <taxon>Pseudomonadota</taxon>
        <taxon>Alphaproteobacteria</taxon>
        <taxon>Hyphomicrobiales</taxon>
        <taxon>Nitrobacteraceae</taxon>
        <taxon>Bradyrhizobium</taxon>
    </lineage>
</organism>
<evidence type="ECO:0000313" key="2">
    <source>
        <dbReference type="EMBL" id="RXH08192.1"/>
    </source>
</evidence>
<dbReference type="Proteomes" id="UP000290401">
    <property type="component" value="Unassembled WGS sequence"/>
</dbReference>
<keyword evidence="4" id="KW-1185">Reference proteome</keyword>
<dbReference type="RefSeq" id="WP_128952067.1">
    <property type="nucleotide sequence ID" value="NZ_CP030053.1"/>
</dbReference>
<evidence type="ECO:0008006" key="5">
    <source>
        <dbReference type="Google" id="ProtNLM"/>
    </source>
</evidence>
<protein>
    <recommendedName>
        <fullName evidence="5">Ketohydroxyglutarate aldolase</fullName>
    </recommendedName>
</protein>
<evidence type="ECO:0000313" key="1">
    <source>
        <dbReference type="EMBL" id="QAU47326.1"/>
    </source>
</evidence>
<accession>A0AAE5X1Z0</accession>
<evidence type="ECO:0000313" key="3">
    <source>
        <dbReference type="Proteomes" id="UP000288972"/>
    </source>
</evidence>
<gene>
    <name evidence="2" type="ORF">EAS56_29705</name>
    <name evidence="1" type="ORF">XH91_19515</name>
</gene>
<dbReference type="Proteomes" id="UP000288972">
    <property type="component" value="Chromosome"/>
</dbReference>
<evidence type="ECO:0000313" key="4">
    <source>
        <dbReference type="Proteomes" id="UP000290401"/>
    </source>
</evidence>
<dbReference type="KEGG" id="bgz:XH91_19515"/>
<reference evidence="2 4" key="2">
    <citation type="submission" date="2018-10" db="EMBL/GenBank/DDBJ databases">
        <title>Bradyrhizobium sp. nov., effective nodules isolated from peanut in China.</title>
        <authorList>
            <person name="Li Y."/>
        </authorList>
    </citation>
    <scope>NUCLEOTIDE SEQUENCE [LARGE SCALE GENOMIC DNA]</scope>
    <source>
        <strain evidence="2 4">CCBAU 53426</strain>
    </source>
</reference>
<dbReference type="AlphaFoldDB" id="A0AAE5X1Z0"/>